<reference evidence="4 5" key="1">
    <citation type="journal article" date="2019" name="Int. J. Syst. Evol. Microbiol.">
        <title>The Global Catalogue of Microorganisms (GCM) 10K type strain sequencing project: providing services to taxonomists for standard genome sequencing and annotation.</title>
        <authorList>
            <consortium name="The Broad Institute Genomics Platform"/>
            <consortium name="The Broad Institute Genome Sequencing Center for Infectious Disease"/>
            <person name="Wu L."/>
            <person name="Ma J."/>
        </authorList>
    </citation>
    <scope>NUCLEOTIDE SEQUENCE [LARGE SCALE GENOMIC DNA]</scope>
    <source>
        <strain evidence="4 5">JCM 11813</strain>
    </source>
</reference>
<keyword evidence="2" id="KW-0472">Membrane</keyword>
<evidence type="ECO:0000256" key="1">
    <source>
        <dbReference type="SAM" id="MobiDB-lite"/>
    </source>
</evidence>
<dbReference type="EMBL" id="BAAAJE010000002">
    <property type="protein sequence ID" value="GAA1129756.1"/>
    <property type="molecule type" value="Genomic_DNA"/>
</dbReference>
<evidence type="ECO:0000259" key="3">
    <source>
        <dbReference type="Pfam" id="PF03713"/>
    </source>
</evidence>
<keyword evidence="5" id="KW-1185">Reference proteome</keyword>
<dbReference type="InterPro" id="IPR005183">
    <property type="entry name" value="DUF305_CopM-like"/>
</dbReference>
<keyword evidence="2" id="KW-0812">Transmembrane</keyword>
<feature type="compositionally biased region" description="Polar residues" evidence="1">
    <location>
        <begin position="1"/>
        <end position="10"/>
    </location>
</feature>
<gene>
    <name evidence="4" type="ORF">GCM10009606_07030</name>
</gene>
<evidence type="ECO:0000313" key="5">
    <source>
        <dbReference type="Proteomes" id="UP001499979"/>
    </source>
</evidence>
<organism evidence="4 5">
    <name type="scientific">Nocardioides aquiterrae</name>
    <dbReference type="NCBI Taxonomy" id="203799"/>
    <lineage>
        <taxon>Bacteria</taxon>
        <taxon>Bacillati</taxon>
        <taxon>Actinomycetota</taxon>
        <taxon>Actinomycetes</taxon>
        <taxon>Propionibacteriales</taxon>
        <taxon>Nocardioidaceae</taxon>
        <taxon>Nocardioides</taxon>
    </lineage>
</organism>
<feature type="transmembrane region" description="Helical" evidence="2">
    <location>
        <begin position="79"/>
        <end position="100"/>
    </location>
</feature>
<feature type="region of interest" description="Disordered" evidence="1">
    <location>
        <begin position="192"/>
        <end position="214"/>
    </location>
</feature>
<feature type="region of interest" description="Disordered" evidence="1">
    <location>
        <begin position="1"/>
        <end position="37"/>
    </location>
</feature>
<feature type="domain" description="DUF305" evidence="3">
    <location>
        <begin position="134"/>
        <end position="196"/>
    </location>
</feature>
<dbReference type="Gene3D" id="1.20.1260.10">
    <property type="match status" value="1"/>
</dbReference>
<dbReference type="Pfam" id="PF03713">
    <property type="entry name" value="DUF305"/>
    <property type="match status" value="1"/>
</dbReference>
<evidence type="ECO:0000313" key="4">
    <source>
        <dbReference type="EMBL" id="GAA1129756.1"/>
    </source>
</evidence>
<protein>
    <recommendedName>
        <fullName evidence="3">DUF305 domain-containing protein</fullName>
    </recommendedName>
</protein>
<keyword evidence="2" id="KW-1133">Transmembrane helix</keyword>
<feature type="transmembrane region" description="Helical" evidence="2">
    <location>
        <begin position="106"/>
        <end position="125"/>
    </location>
</feature>
<sequence length="240" mass="26808">MNQRQQNEQQHATHREPGEHSDREKSDNRARAGDSGGHHEAKMYLRFGLMIATSTAVMFALTYTNAFSADHVRFSEERVYMALLMGAAMALIMLAFMWGVMYRNRVVNIGIILGAFVLGGTALYLSRSQALVDDESYMKAMIPHHSIAILTSERSGIEDVRVRELADAITATQRKEIKEMDWLVQDIEENGPATTKEEADARPVPDFQGSASGLPDARWSAREFLRALLALPLPTELGQQ</sequence>
<evidence type="ECO:0000256" key="2">
    <source>
        <dbReference type="SAM" id="Phobius"/>
    </source>
</evidence>
<proteinExistence type="predicted"/>
<feature type="compositionally biased region" description="Basic and acidic residues" evidence="1">
    <location>
        <begin position="11"/>
        <end position="37"/>
    </location>
</feature>
<dbReference type="RefSeq" id="WP_343905709.1">
    <property type="nucleotide sequence ID" value="NZ_BAAAJE010000002.1"/>
</dbReference>
<dbReference type="InterPro" id="IPR012347">
    <property type="entry name" value="Ferritin-like"/>
</dbReference>
<dbReference type="Proteomes" id="UP001499979">
    <property type="component" value="Unassembled WGS sequence"/>
</dbReference>
<accession>A0ABN1UBV2</accession>
<comment type="caution">
    <text evidence="4">The sequence shown here is derived from an EMBL/GenBank/DDBJ whole genome shotgun (WGS) entry which is preliminary data.</text>
</comment>
<feature type="transmembrane region" description="Helical" evidence="2">
    <location>
        <begin position="44"/>
        <end position="67"/>
    </location>
</feature>
<name>A0ABN1UBV2_9ACTN</name>